<name>A0A6A6W6R8_9PEZI</name>
<reference evidence="1" key="1">
    <citation type="journal article" date="2020" name="Stud. Mycol.">
        <title>101 Dothideomycetes genomes: a test case for predicting lifestyles and emergence of pathogens.</title>
        <authorList>
            <person name="Haridas S."/>
            <person name="Albert R."/>
            <person name="Binder M."/>
            <person name="Bloem J."/>
            <person name="Labutti K."/>
            <person name="Salamov A."/>
            <person name="Andreopoulos B."/>
            <person name="Baker S."/>
            <person name="Barry K."/>
            <person name="Bills G."/>
            <person name="Bluhm B."/>
            <person name="Cannon C."/>
            <person name="Castanera R."/>
            <person name="Culley D."/>
            <person name="Daum C."/>
            <person name="Ezra D."/>
            <person name="Gonzalez J."/>
            <person name="Henrissat B."/>
            <person name="Kuo A."/>
            <person name="Liang C."/>
            <person name="Lipzen A."/>
            <person name="Lutzoni F."/>
            <person name="Magnuson J."/>
            <person name="Mondo S."/>
            <person name="Nolan M."/>
            <person name="Ohm R."/>
            <person name="Pangilinan J."/>
            <person name="Park H.-J."/>
            <person name="Ramirez L."/>
            <person name="Alfaro M."/>
            <person name="Sun H."/>
            <person name="Tritt A."/>
            <person name="Yoshinaga Y."/>
            <person name="Zwiers L.-H."/>
            <person name="Turgeon B."/>
            <person name="Goodwin S."/>
            <person name="Spatafora J."/>
            <person name="Crous P."/>
            <person name="Grigoriev I."/>
        </authorList>
    </citation>
    <scope>NUCLEOTIDE SEQUENCE</scope>
    <source>
        <strain evidence="1">CBS 121739</strain>
    </source>
</reference>
<gene>
    <name evidence="1" type="ORF">EJ05DRAFT_452106</name>
</gene>
<dbReference type="PANTHER" id="PTHR30613">
    <property type="entry name" value="UNCHARACTERIZED PROTEIN YBIU-RELATED"/>
    <property type="match status" value="1"/>
</dbReference>
<evidence type="ECO:0000313" key="1">
    <source>
        <dbReference type="EMBL" id="KAF2758578.1"/>
    </source>
</evidence>
<dbReference type="EMBL" id="ML996571">
    <property type="protein sequence ID" value="KAF2758578.1"/>
    <property type="molecule type" value="Genomic_DNA"/>
</dbReference>
<dbReference type="AlphaFoldDB" id="A0A6A6W6R8"/>
<keyword evidence="2" id="KW-1185">Reference proteome</keyword>
<sequence>MNRLLRPCLVSLRLVYCPSRTFHSTTATQAATHKRAGDISDAFSSLSGQEFAPLEPEYASIKAQLIAGNEDKVVASWRRLLAELNTDVERVKRLGSSIVPEIDFKDVESGTVSGELLRRYKETGIAVIRGVVDEQEAKEWKDGLSTYIKENPQTKAFPAHNPQVFELYWSRAQLLARAHPNLLHTSRFLMSLWHTTSSTSTPLSTKHPLTYADRLRIRLPGDTSFALGPHIDGGSVERWHPSGYGGRTGVYSPVWRGNWESFDPWDAEVRLRVVSDLHAGVGACSAFRMSQGWLALSTARAGQGSLRVNPLLVKTTAYFLLRPFFRPLVGHDDPTYLHADNWALEHVPSAWLHGAAPGRGMELSPALHPHLQLASTMVAMPDVQPGDYVAWHCDTVHAVDAQHTGTSDASVLYIPACPLTEANARYLVRQRAAFVSGEPSPDFGGGGGEGAHVGRVQVAELEGLIEADGRRAVGLEMWDGEEEGLTPGEREVCWRANKILGYYD</sequence>
<evidence type="ECO:0000313" key="2">
    <source>
        <dbReference type="Proteomes" id="UP000799437"/>
    </source>
</evidence>
<dbReference type="OrthoDB" id="8249012at2759"/>
<proteinExistence type="predicted"/>
<accession>A0A6A6W6R8</accession>
<dbReference type="Pfam" id="PF07350">
    <property type="entry name" value="Gig2-like"/>
    <property type="match status" value="1"/>
</dbReference>
<dbReference type="Proteomes" id="UP000799437">
    <property type="component" value="Unassembled WGS sequence"/>
</dbReference>
<dbReference type="InterPro" id="IPR027443">
    <property type="entry name" value="IPNS-like_sf"/>
</dbReference>
<organism evidence="1 2">
    <name type="scientific">Pseudovirgaria hyperparasitica</name>
    <dbReference type="NCBI Taxonomy" id="470096"/>
    <lineage>
        <taxon>Eukaryota</taxon>
        <taxon>Fungi</taxon>
        <taxon>Dikarya</taxon>
        <taxon>Ascomycota</taxon>
        <taxon>Pezizomycotina</taxon>
        <taxon>Dothideomycetes</taxon>
        <taxon>Dothideomycetes incertae sedis</taxon>
        <taxon>Acrospermales</taxon>
        <taxon>Acrospermaceae</taxon>
        <taxon>Pseudovirgaria</taxon>
    </lineage>
</organism>
<dbReference type="GeneID" id="54483461"/>
<dbReference type="InterPro" id="IPR010856">
    <property type="entry name" value="Gig2-like"/>
</dbReference>
<dbReference type="Gene3D" id="2.60.120.330">
    <property type="entry name" value="B-lactam Antibiotic, Isopenicillin N Synthase, Chain"/>
    <property type="match status" value="1"/>
</dbReference>
<dbReference type="SUPFAM" id="SSF51197">
    <property type="entry name" value="Clavaminate synthase-like"/>
    <property type="match status" value="1"/>
</dbReference>
<dbReference type="RefSeq" id="XP_033601029.1">
    <property type="nucleotide sequence ID" value="XM_033742407.1"/>
</dbReference>
<dbReference type="PANTHER" id="PTHR30613:SF1">
    <property type="entry name" value="DUF1479 DOMAIN PROTEIN (AFU_ORTHOLOGUE AFUA_5G09280)"/>
    <property type="match status" value="1"/>
</dbReference>
<protein>
    <submittedName>
        <fullName evidence="1">DUF1479-domain-containing protein</fullName>
    </submittedName>
</protein>